<evidence type="ECO:0000256" key="2">
    <source>
        <dbReference type="SAM" id="Phobius"/>
    </source>
</evidence>
<evidence type="ECO:0000313" key="3">
    <source>
        <dbReference type="EMBL" id="EFV13650.2"/>
    </source>
</evidence>
<dbReference type="Proteomes" id="UP000004816">
    <property type="component" value="Unassembled WGS sequence"/>
</dbReference>
<evidence type="ECO:0000313" key="4">
    <source>
        <dbReference type="Proteomes" id="UP000004816"/>
    </source>
</evidence>
<feature type="transmembrane region" description="Helical" evidence="2">
    <location>
        <begin position="20"/>
        <end position="42"/>
    </location>
</feature>
<keyword evidence="2" id="KW-0472">Membrane</keyword>
<dbReference type="HOGENOM" id="CLU_1383334_0_0_11"/>
<feature type="transmembrane region" description="Helical" evidence="2">
    <location>
        <begin position="54"/>
        <end position="87"/>
    </location>
</feature>
<feature type="region of interest" description="Disordered" evidence="1">
    <location>
        <begin position="176"/>
        <end position="197"/>
    </location>
</feature>
<organism evidence="3 4">
    <name type="scientific">Segniliparus rugosus (strain ATCC BAA-974 / DSM 45345 / CCUG 50838 / CIP 108380 / JCM 13579 / CDC 945)</name>
    <dbReference type="NCBI Taxonomy" id="679197"/>
    <lineage>
        <taxon>Bacteria</taxon>
        <taxon>Bacillati</taxon>
        <taxon>Actinomycetota</taxon>
        <taxon>Actinomycetes</taxon>
        <taxon>Mycobacteriales</taxon>
        <taxon>Segniliparaceae</taxon>
        <taxon>Segniliparus</taxon>
    </lineage>
</organism>
<dbReference type="RefSeq" id="WP_021030935.1">
    <property type="nucleotide sequence ID" value="NZ_KI391954.1"/>
</dbReference>
<keyword evidence="2" id="KW-1133">Transmembrane helix</keyword>
<keyword evidence="4" id="KW-1185">Reference proteome</keyword>
<dbReference type="EMBL" id="ACZI02000003">
    <property type="protein sequence ID" value="EFV13650.2"/>
    <property type="molecule type" value="Genomic_DNA"/>
</dbReference>
<feature type="transmembrane region" description="Helical" evidence="2">
    <location>
        <begin position="99"/>
        <end position="121"/>
    </location>
</feature>
<proteinExistence type="predicted"/>
<gene>
    <name evidence="3" type="ORF">HMPREF9336_01474</name>
</gene>
<feature type="transmembrane region" description="Helical" evidence="2">
    <location>
        <begin position="133"/>
        <end position="153"/>
    </location>
</feature>
<protein>
    <submittedName>
        <fullName evidence="3">Uncharacterized protein</fullName>
    </submittedName>
</protein>
<evidence type="ECO:0000256" key="1">
    <source>
        <dbReference type="SAM" id="MobiDB-lite"/>
    </source>
</evidence>
<accession>E5XPQ2</accession>
<name>E5XPQ2_SEGRC</name>
<reference evidence="3 4" key="1">
    <citation type="journal article" date="2011" name="Stand. Genomic Sci.">
        <title>High quality draft genome sequence of Segniliparus rugosus CDC 945(T)= (ATCC BAA-974(T)).</title>
        <authorList>
            <person name="Earl A.M."/>
            <person name="Desjardins C.A."/>
            <person name="Fitzgerald M.G."/>
            <person name="Arachchi H.M."/>
            <person name="Zeng Q."/>
            <person name="Mehta T."/>
            <person name="Griggs A."/>
            <person name="Birren B.W."/>
            <person name="Toney N.C."/>
            <person name="Carr J."/>
            <person name="Posey J."/>
            <person name="Butler W.R."/>
        </authorList>
    </citation>
    <scope>NUCLEOTIDE SEQUENCE [LARGE SCALE GENOMIC DNA]</scope>
    <source>
        <strain evidence="4">ATCC BAA-974 / DSM 45345 / CCUG 50838 / CIP 108380 / JCM 13579 / CDC 945</strain>
    </source>
</reference>
<comment type="caution">
    <text evidence="3">The sequence shown here is derived from an EMBL/GenBank/DDBJ whole genome shotgun (WGS) entry which is preliminary data.</text>
</comment>
<keyword evidence="2" id="KW-0812">Transmembrane</keyword>
<sequence length="197" mass="21188">MGDHEGKHRRVDGSAWLLRALGWTVGGMLAYLLVVGSVSALLRTGSMGDALRDGFGLAGFGLVCGFFVWVPLYVAAVASGWLALCATRRVPPDRDAARRLVFAVATAAGSGMFLFFGYLWLWTGGDLGAKSSLLLEVVAPTAVIAGVSAWCYYPRERQQGSFDRAEEPRWERPKTFQEYFAEPPAPPSPPGSSASDV</sequence>
<dbReference type="AlphaFoldDB" id="E5XPQ2"/>